<accession>A0AC34F540</accession>
<protein>
    <submittedName>
        <fullName evidence="2">Uncharacterized protein</fullName>
    </submittedName>
</protein>
<dbReference type="Proteomes" id="UP000887579">
    <property type="component" value="Unplaced"/>
</dbReference>
<name>A0AC34F540_9BILA</name>
<evidence type="ECO:0000313" key="1">
    <source>
        <dbReference type="Proteomes" id="UP000887579"/>
    </source>
</evidence>
<reference evidence="2" key="1">
    <citation type="submission" date="2022-11" db="UniProtKB">
        <authorList>
            <consortium name="WormBaseParasite"/>
        </authorList>
    </citation>
    <scope>IDENTIFICATION</scope>
</reference>
<proteinExistence type="predicted"/>
<dbReference type="WBParaSite" id="ES5_v2.g12173.t1">
    <property type="protein sequence ID" value="ES5_v2.g12173.t1"/>
    <property type="gene ID" value="ES5_v2.g12173"/>
</dbReference>
<evidence type="ECO:0000313" key="2">
    <source>
        <dbReference type="WBParaSite" id="ES5_v2.g12173.t1"/>
    </source>
</evidence>
<organism evidence="1 2">
    <name type="scientific">Panagrolaimus sp. ES5</name>
    <dbReference type="NCBI Taxonomy" id="591445"/>
    <lineage>
        <taxon>Eukaryota</taxon>
        <taxon>Metazoa</taxon>
        <taxon>Ecdysozoa</taxon>
        <taxon>Nematoda</taxon>
        <taxon>Chromadorea</taxon>
        <taxon>Rhabditida</taxon>
        <taxon>Tylenchina</taxon>
        <taxon>Panagrolaimomorpha</taxon>
        <taxon>Panagrolaimoidea</taxon>
        <taxon>Panagrolaimidae</taxon>
        <taxon>Panagrolaimus</taxon>
    </lineage>
</organism>
<sequence length="212" mass="24603">MALILMGYVLVKEEPNQDIVHVYDILFIASFWSGMISYVSLSVLKLFAVARPFHYRARKFVHTFHKNRHSTTVKPKFLQFPLWKLAINVATFAFFNSFYIIRIVAILIYGNSDKCFWQNNKPLMMETLGIVRLFLLARIIVDPIISFIMDYQIKKSILNMFGIHGRVEPSDSSRPFRKETSSSDCQSRIKTSTTIFENELSAQSKNNTDMNL</sequence>